<protein>
    <recommendedName>
        <fullName evidence="4">RRM domain-containing protein</fullName>
    </recommendedName>
</protein>
<dbReference type="Gene3D" id="3.30.70.330">
    <property type="match status" value="2"/>
</dbReference>
<sequence length="551" mass="58004">MESRDEITTIFVVGFPDDMQEREFQNMFTFSPEFEAATLKIPPSGNSSDGDETVNTSRKQIIGFAKFRTRVAAMEARGVLNGRKVDAERNCLLKAEMAKKNLHTRRGLASSSLNNGNATVLSNSNGGALGMGGSASNSLNPLTSQDSFHHPHPHSHSHHHTDTSPTSRGFPQLTTSHLNKIFDPFSASAPVTPIGTSQTPHGLGSDNITTAADFFPSNDGSLFDLYRDPSGLLPSTDMPASYLQRRNSVHHSILNSENALGTSAPVTRPPIGFGLNKTQSERRNTNPASLSQIEQIFGTSNTSTTSGGGPLFNKNLDLGGLGSRLSGLSLGTTGSVPPASVNGSTVGVPINMSMSKSSVFPASSSLPNGLPMSAATRSAHTNDHNPPCNTLYVGNLAASTQEDELRGLFSKAAGYKRLYFRPKQNMGPICFVEFEDIAHATQAMHQLNGCTISSSPNGGIRLSFSKNPLGVRQQSNGNGNNGNGNGAYSLKASHTPPLSTPMSSGLLGSHHLTSHSSVGSGAFGSSLGSRHTPPTGSLDPSLMEPTSAAIH</sequence>
<dbReference type="AlphaFoldDB" id="A0A9W8E671"/>
<feature type="compositionally biased region" description="Polar residues" evidence="3">
    <location>
        <begin position="526"/>
        <end position="535"/>
    </location>
</feature>
<dbReference type="Pfam" id="PF00076">
    <property type="entry name" value="RRM_1"/>
    <property type="match status" value="1"/>
</dbReference>
<evidence type="ECO:0000256" key="1">
    <source>
        <dbReference type="ARBA" id="ARBA00022884"/>
    </source>
</evidence>
<feature type="compositionally biased region" description="Polar residues" evidence="3">
    <location>
        <begin position="134"/>
        <end position="146"/>
    </location>
</feature>
<evidence type="ECO:0000256" key="3">
    <source>
        <dbReference type="SAM" id="MobiDB-lite"/>
    </source>
</evidence>
<feature type="region of interest" description="Disordered" evidence="3">
    <location>
        <begin position="461"/>
        <end position="551"/>
    </location>
</feature>
<dbReference type="PANTHER" id="PTHR10501">
    <property type="entry name" value="U1 SMALL NUCLEAR RIBONUCLEOPROTEIN A/U2 SMALL NUCLEAR RIBONUCLEOPROTEIN B"/>
    <property type="match status" value="1"/>
</dbReference>
<dbReference type="EMBL" id="JANBPY010000975">
    <property type="protein sequence ID" value="KAJ1962362.1"/>
    <property type="molecule type" value="Genomic_DNA"/>
</dbReference>
<dbReference type="GO" id="GO:0003723">
    <property type="term" value="F:RNA binding"/>
    <property type="evidence" value="ECO:0007669"/>
    <property type="project" value="UniProtKB-UniRule"/>
</dbReference>
<evidence type="ECO:0000259" key="4">
    <source>
        <dbReference type="PROSITE" id="PS50102"/>
    </source>
</evidence>
<evidence type="ECO:0000313" key="6">
    <source>
        <dbReference type="Proteomes" id="UP001150925"/>
    </source>
</evidence>
<feature type="compositionally biased region" description="Basic residues" evidence="3">
    <location>
        <begin position="150"/>
        <end position="159"/>
    </location>
</feature>
<dbReference type="InterPro" id="IPR035979">
    <property type="entry name" value="RBD_domain_sf"/>
</dbReference>
<reference evidence="5" key="1">
    <citation type="submission" date="2022-07" db="EMBL/GenBank/DDBJ databases">
        <title>Phylogenomic reconstructions and comparative analyses of Kickxellomycotina fungi.</title>
        <authorList>
            <person name="Reynolds N.K."/>
            <person name="Stajich J.E."/>
            <person name="Barry K."/>
            <person name="Grigoriev I.V."/>
            <person name="Crous P."/>
            <person name="Smith M.E."/>
        </authorList>
    </citation>
    <scope>NUCLEOTIDE SEQUENCE</scope>
    <source>
        <strain evidence="5">RSA 1196</strain>
    </source>
</reference>
<dbReference type="PROSITE" id="PS50102">
    <property type="entry name" value="RRM"/>
    <property type="match status" value="2"/>
</dbReference>
<feature type="domain" description="RRM" evidence="4">
    <location>
        <begin position="8"/>
        <end position="100"/>
    </location>
</feature>
<organism evidence="5 6">
    <name type="scientific">Dispira parvispora</name>
    <dbReference type="NCBI Taxonomy" id="1520584"/>
    <lineage>
        <taxon>Eukaryota</taxon>
        <taxon>Fungi</taxon>
        <taxon>Fungi incertae sedis</taxon>
        <taxon>Zoopagomycota</taxon>
        <taxon>Kickxellomycotina</taxon>
        <taxon>Dimargaritomycetes</taxon>
        <taxon>Dimargaritales</taxon>
        <taxon>Dimargaritaceae</taxon>
        <taxon>Dispira</taxon>
    </lineage>
</organism>
<feature type="domain" description="RRM" evidence="4">
    <location>
        <begin position="389"/>
        <end position="467"/>
    </location>
</feature>
<comment type="caution">
    <text evidence="5">The sequence shown here is derived from an EMBL/GenBank/DDBJ whole genome shotgun (WGS) entry which is preliminary data.</text>
</comment>
<proteinExistence type="predicted"/>
<dbReference type="OrthoDB" id="431169at2759"/>
<feature type="compositionally biased region" description="Low complexity" evidence="3">
    <location>
        <begin position="503"/>
        <end position="520"/>
    </location>
</feature>
<keyword evidence="6" id="KW-1185">Reference proteome</keyword>
<dbReference type="InterPro" id="IPR012677">
    <property type="entry name" value="Nucleotide-bd_a/b_plait_sf"/>
</dbReference>
<dbReference type="InterPro" id="IPR000504">
    <property type="entry name" value="RRM_dom"/>
</dbReference>
<dbReference type="SMART" id="SM00360">
    <property type="entry name" value="RRM"/>
    <property type="match status" value="2"/>
</dbReference>
<name>A0A9W8E671_9FUNG</name>
<gene>
    <name evidence="5" type="ORF">IWQ62_003555</name>
</gene>
<feature type="region of interest" description="Disordered" evidence="3">
    <location>
        <begin position="129"/>
        <end position="173"/>
    </location>
</feature>
<evidence type="ECO:0000313" key="5">
    <source>
        <dbReference type="EMBL" id="KAJ1962362.1"/>
    </source>
</evidence>
<evidence type="ECO:0000256" key="2">
    <source>
        <dbReference type="PROSITE-ProRule" id="PRU00176"/>
    </source>
</evidence>
<keyword evidence="1 2" id="KW-0694">RNA-binding</keyword>
<dbReference type="SUPFAM" id="SSF54928">
    <property type="entry name" value="RNA-binding domain, RBD"/>
    <property type="match status" value="2"/>
</dbReference>
<accession>A0A9W8E671</accession>
<dbReference type="Proteomes" id="UP001150925">
    <property type="component" value="Unassembled WGS sequence"/>
</dbReference>